<dbReference type="GO" id="GO:0016773">
    <property type="term" value="F:phosphotransferase activity, alcohol group as acceptor"/>
    <property type="evidence" value="ECO:0007669"/>
    <property type="project" value="InterPro"/>
</dbReference>
<dbReference type="RefSeq" id="WP_161479509.1">
    <property type="nucleotide sequence ID" value="NZ_WXEW01000003.1"/>
</dbReference>
<protein>
    <recommendedName>
        <fullName evidence="3">Aminoglycoside phosphotransferase domain-containing protein</fullName>
    </recommendedName>
</protein>
<dbReference type="AlphaFoldDB" id="A0A7C9N0C8"/>
<reference evidence="1 2" key="1">
    <citation type="submission" date="2020-01" db="EMBL/GenBank/DDBJ databases">
        <title>Herbidospora sp. NEAU-GS84 nov., a novel actinomycete isolated from soil.</title>
        <authorList>
            <person name="Han L."/>
        </authorList>
    </citation>
    <scope>NUCLEOTIDE SEQUENCE [LARGE SCALE GENOMIC DNA]</scope>
    <source>
        <strain evidence="1 2">NEAU-GS84</strain>
    </source>
</reference>
<dbReference type="InterPro" id="IPR006748">
    <property type="entry name" value="NH2Glyco/OHUrea_AB-resist_kin"/>
</dbReference>
<dbReference type="GO" id="GO:0019748">
    <property type="term" value="P:secondary metabolic process"/>
    <property type="evidence" value="ECO:0007669"/>
    <property type="project" value="InterPro"/>
</dbReference>
<dbReference type="Proteomes" id="UP000479526">
    <property type="component" value="Unassembled WGS sequence"/>
</dbReference>
<evidence type="ECO:0000313" key="2">
    <source>
        <dbReference type="Proteomes" id="UP000479526"/>
    </source>
</evidence>
<dbReference type="SUPFAM" id="SSF56112">
    <property type="entry name" value="Protein kinase-like (PK-like)"/>
    <property type="match status" value="1"/>
</dbReference>
<keyword evidence="2" id="KW-1185">Reference proteome</keyword>
<evidence type="ECO:0000313" key="1">
    <source>
        <dbReference type="EMBL" id="NAS22089.1"/>
    </source>
</evidence>
<proteinExistence type="predicted"/>
<dbReference type="Pfam" id="PF04655">
    <property type="entry name" value="APH_6_hur"/>
    <property type="match status" value="1"/>
</dbReference>
<dbReference type="EMBL" id="WXEW01000003">
    <property type="protein sequence ID" value="NAS22089.1"/>
    <property type="molecule type" value="Genomic_DNA"/>
</dbReference>
<evidence type="ECO:0008006" key="3">
    <source>
        <dbReference type="Google" id="ProtNLM"/>
    </source>
</evidence>
<comment type="caution">
    <text evidence="1">The sequence shown here is derived from an EMBL/GenBank/DDBJ whole genome shotgun (WGS) entry which is preliminary data.</text>
</comment>
<organism evidence="1 2">
    <name type="scientific">Herbidospora solisilvae</name>
    <dbReference type="NCBI Taxonomy" id="2696284"/>
    <lineage>
        <taxon>Bacteria</taxon>
        <taxon>Bacillati</taxon>
        <taxon>Actinomycetota</taxon>
        <taxon>Actinomycetes</taxon>
        <taxon>Streptosporangiales</taxon>
        <taxon>Streptosporangiaceae</taxon>
        <taxon>Herbidospora</taxon>
    </lineage>
</organism>
<sequence>MKVFEFPDRLIKSIVFLRGEDEGQAWIAALPRRIGWYANRWELTVQGIAEGGAMSCCVFCTTADGVPAVLKIPLAKPSGRAEIRQLERLGSSAAVPLIVRRANSSGVFLMSRILPGTTAWPINGIEDSRKYGDLLRRLTHSDLPVGPRLKDLSAVARIRLDWARQHFANAGDVNDIVSIGKAERVLDVLLRTATTRHVLHADLQAKNILEGPDGWCAIDPLGAIGDINAEAALWVAFQNGPATTEDRLNELHDHELLDGHRLRAWTYFFSVTEYRPYLPASAYRIEEFLRRTDPQEMISRLRERPSGCPAL</sequence>
<accession>A0A7C9N0C8</accession>
<dbReference type="InterPro" id="IPR011009">
    <property type="entry name" value="Kinase-like_dom_sf"/>
</dbReference>
<name>A0A7C9N0C8_9ACTN</name>
<gene>
    <name evidence="1" type="ORF">GT755_10380</name>
</gene>